<reference evidence="1" key="1">
    <citation type="journal article" date="2020" name="Stud. Mycol.">
        <title>101 Dothideomycetes genomes: a test case for predicting lifestyles and emergence of pathogens.</title>
        <authorList>
            <person name="Haridas S."/>
            <person name="Albert R."/>
            <person name="Binder M."/>
            <person name="Bloem J."/>
            <person name="Labutti K."/>
            <person name="Salamov A."/>
            <person name="Andreopoulos B."/>
            <person name="Baker S."/>
            <person name="Barry K."/>
            <person name="Bills G."/>
            <person name="Bluhm B."/>
            <person name="Cannon C."/>
            <person name="Castanera R."/>
            <person name="Culley D."/>
            <person name="Daum C."/>
            <person name="Ezra D."/>
            <person name="Gonzalez J."/>
            <person name="Henrissat B."/>
            <person name="Kuo A."/>
            <person name="Liang C."/>
            <person name="Lipzen A."/>
            <person name="Lutzoni F."/>
            <person name="Magnuson J."/>
            <person name="Mondo S."/>
            <person name="Nolan M."/>
            <person name="Ohm R."/>
            <person name="Pangilinan J."/>
            <person name="Park H.-J."/>
            <person name="Ramirez L."/>
            <person name="Alfaro M."/>
            <person name="Sun H."/>
            <person name="Tritt A."/>
            <person name="Yoshinaga Y."/>
            <person name="Zwiers L.-H."/>
            <person name="Turgeon B."/>
            <person name="Goodwin S."/>
            <person name="Spatafora J."/>
            <person name="Crous P."/>
            <person name="Grigoriev I."/>
        </authorList>
    </citation>
    <scope>NUCLEOTIDE SEQUENCE</scope>
    <source>
        <strain evidence="1">CBS 207.26</strain>
    </source>
</reference>
<dbReference type="EMBL" id="ML994616">
    <property type="protein sequence ID" value="KAF2191932.1"/>
    <property type="molecule type" value="Genomic_DNA"/>
</dbReference>
<protein>
    <submittedName>
        <fullName evidence="1">Uncharacterized protein</fullName>
    </submittedName>
</protein>
<accession>A0A6A6ELV3</accession>
<proteinExistence type="predicted"/>
<organism evidence="1 2">
    <name type="scientific">Zopfia rhizophila CBS 207.26</name>
    <dbReference type="NCBI Taxonomy" id="1314779"/>
    <lineage>
        <taxon>Eukaryota</taxon>
        <taxon>Fungi</taxon>
        <taxon>Dikarya</taxon>
        <taxon>Ascomycota</taxon>
        <taxon>Pezizomycotina</taxon>
        <taxon>Dothideomycetes</taxon>
        <taxon>Dothideomycetes incertae sedis</taxon>
        <taxon>Zopfiaceae</taxon>
        <taxon>Zopfia</taxon>
    </lineage>
</organism>
<keyword evidence="2" id="KW-1185">Reference proteome</keyword>
<sequence length="114" mass="12893">MVGWQSRARWAHIDIFNLLGIDPYTTDLTWEIVDARPRQIVKKLRPNGPAIIPPDGVSITLINAFRSELFNILYPSVQHGEELHVGDVTPDSQKELAEALDEINSAKLDGYRRT</sequence>
<dbReference type="AlphaFoldDB" id="A0A6A6ELV3"/>
<gene>
    <name evidence="1" type="ORF">K469DRAFT_696017</name>
</gene>
<name>A0A6A6ELV3_9PEZI</name>
<evidence type="ECO:0000313" key="1">
    <source>
        <dbReference type="EMBL" id="KAF2191932.1"/>
    </source>
</evidence>
<evidence type="ECO:0000313" key="2">
    <source>
        <dbReference type="Proteomes" id="UP000800200"/>
    </source>
</evidence>
<dbReference type="OrthoDB" id="3742092at2759"/>
<dbReference type="Proteomes" id="UP000800200">
    <property type="component" value="Unassembled WGS sequence"/>
</dbReference>